<evidence type="ECO:0000313" key="1">
    <source>
        <dbReference type="EMBL" id="GCC51741.1"/>
    </source>
</evidence>
<organism evidence="1 2">
    <name type="scientific">Chryseotalea sanaruensis</name>
    <dbReference type="NCBI Taxonomy" id="2482724"/>
    <lineage>
        <taxon>Bacteria</taxon>
        <taxon>Pseudomonadati</taxon>
        <taxon>Bacteroidota</taxon>
        <taxon>Cytophagia</taxon>
        <taxon>Cytophagales</taxon>
        <taxon>Chryseotaleaceae</taxon>
        <taxon>Chryseotalea</taxon>
    </lineage>
</organism>
<dbReference type="OrthoDB" id="9773381at2"/>
<gene>
    <name evidence="1" type="ORF">SanaruYs_19700</name>
</gene>
<reference evidence="1 2" key="1">
    <citation type="submission" date="2018-11" db="EMBL/GenBank/DDBJ databases">
        <title>Chryseotalea sanarue gen. nov., sp., nov., a member of the family Cytophagaceae, isolated from a brackish lake in Hamamatsu Japan.</title>
        <authorList>
            <person name="Maejima Y."/>
            <person name="Iino T."/>
            <person name="Muraguchi Y."/>
            <person name="Fukuda K."/>
            <person name="Ohkuma M."/>
            <person name="Moriuchi R."/>
            <person name="Dohra H."/>
            <person name="Kimbara K."/>
            <person name="Shintani M."/>
        </authorList>
    </citation>
    <scope>NUCLEOTIDE SEQUENCE [LARGE SCALE GENOMIC DNA]</scope>
    <source>
        <strain evidence="1 2">Ys</strain>
    </source>
</reference>
<proteinExistence type="predicted"/>
<accession>A0A401UA37</accession>
<dbReference type="InterPro" id="IPR032274">
    <property type="entry name" value="DUF4835"/>
</dbReference>
<dbReference type="AlphaFoldDB" id="A0A401UA37"/>
<evidence type="ECO:0000313" key="2">
    <source>
        <dbReference type="Proteomes" id="UP000288227"/>
    </source>
</evidence>
<comment type="caution">
    <text evidence="1">The sequence shown here is derived from an EMBL/GenBank/DDBJ whole genome shotgun (WGS) entry which is preliminary data.</text>
</comment>
<dbReference type="Pfam" id="PF16119">
    <property type="entry name" value="DUF4835"/>
    <property type="match status" value="1"/>
</dbReference>
<dbReference type="RefSeq" id="WP_127122391.1">
    <property type="nucleotide sequence ID" value="NZ_BHXQ01000003.1"/>
</dbReference>
<keyword evidence="2" id="KW-1185">Reference proteome</keyword>
<sequence>MLDKKHIFSFVKNYLPVIILLVSIHIANAQELNCLVTINPGPRVQISDNNVFKDMKNAFQQFINTRKWTNDAYRVHEKIACSILININEMPSIGVFKASVQIQSARPVYNTNYSSLLLNFADRDWEFEYVESQPLEFNDNGYTSNLTSMLAFYAYIILGMDYDSFSDLGGTPYFQRAQAVVNNAQSANRTGWQALGGNRNRYWLSENLLNGQLTDLRKAMYTYHRMGMDSFDKTPDQSREVILKCLKDIKRVRDINPSSLLVISFFDAKAKELSNVFSDGNLQIRRQAYDLITAMDPINKGSYGKIIGN</sequence>
<name>A0A401UA37_9BACT</name>
<dbReference type="Proteomes" id="UP000288227">
    <property type="component" value="Unassembled WGS sequence"/>
</dbReference>
<dbReference type="EMBL" id="BHXQ01000003">
    <property type="protein sequence ID" value="GCC51741.1"/>
    <property type="molecule type" value="Genomic_DNA"/>
</dbReference>
<protein>
    <submittedName>
        <fullName evidence="1">DUF4835 domain-containing protein</fullName>
    </submittedName>
</protein>